<evidence type="ECO:0000313" key="2">
    <source>
        <dbReference type="EMBL" id="UJO18357.1"/>
    </source>
</evidence>
<dbReference type="KEGG" id="ffu:CLAFUR5_06572"/>
<organism evidence="2 3">
    <name type="scientific">Passalora fulva</name>
    <name type="common">Tomato leaf mold</name>
    <name type="synonym">Cladosporium fulvum</name>
    <dbReference type="NCBI Taxonomy" id="5499"/>
    <lineage>
        <taxon>Eukaryota</taxon>
        <taxon>Fungi</taxon>
        <taxon>Dikarya</taxon>
        <taxon>Ascomycota</taxon>
        <taxon>Pezizomycotina</taxon>
        <taxon>Dothideomycetes</taxon>
        <taxon>Dothideomycetidae</taxon>
        <taxon>Mycosphaerellales</taxon>
        <taxon>Mycosphaerellaceae</taxon>
        <taxon>Fulvia</taxon>
    </lineage>
</organism>
<name>A0A9Q8LJ56_PASFU</name>
<feature type="region of interest" description="Disordered" evidence="1">
    <location>
        <begin position="1"/>
        <end position="81"/>
    </location>
</feature>
<dbReference type="GeneID" id="71986450"/>
<dbReference type="AlphaFoldDB" id="A0A9Q8LJ56"/>
<evidence type="ECO:0000256" key="1">
    <source>
        <dbReference type="SAM" id="MobiDB-lite"/>
    </source>
</evidence>
<reference evidence="2" key="2">
    <citation type="journal article" date="2022" name="Microb. Genom.">
        <title>A chromosome-scale genome assembly of the tomato pathogen Cladosporium fulvum reveals a compartmentalized genome architecture and the presence of a dispensable chromosome.</title>
        <authorList>
            <person name="Zaccaron A.Z."/>
            <person name="Chen L.H."/>
            <person name="Samaras A."/>
            <person name="Stergiopoulos I."/>
        </authorList>
    </citation>
    <scope>NUCLEOTIDE SEQUENCE</scope>
    <source>
        <strain evidence="2">Race5_Kim</strain>
    </source>
</reference>
<evidence type="ECO:0000313" key="3">
    <source>
        <dbReference type="Proteomes" id="UP000756132"/>
    </source>
</evidence>
<gene>
    <name evidence="2" type="ORF">CLAFUR5_06572</name>
</gene>
<reference evidence="2" key="1">
    <citation type="submission" date="2021-12" db="EMBL/GenBank/DDBJ databases">
        <authorList>
            <person name="Zaccaron A."/>
            <person name="Stergiopoulos I."/>
        </authorList>
    </citation>
    <scope>NUCLEOTIDE SEQUENCE</scope>
    <source>
        <strain evidence="2">Race5_Kim</strain>
    </source>
</reference>
<accession>A0A9Q8LJ56</accession>
<keyword evidence="3" id="KW-1185">Reference proteome</keyword>
<protein>
    <submittedName>
        <fullName evidence="2">Uncharacterized protein</fullName>
    </submittedName>
</protein>
<dbReference type="RefSeq" id="XP_047762723.1">
    <property type="nucleotide sequence ID" value="XM_047905720.1"/>
</dbReference>
<dbReference type="EMBL" id="CP090167">
    <property type="protein sequence ID" value="UJO18357.1"/>
    <property type="molecule type" value="Genomic_DNA"/>
</dbReference>
<dbReference type="Proteomes" id="UP000756132">
    <property type="component" value="Chromosome 5"/>
</dbReference>
<feature type="compositionally biased region" description="Polar residues" evidence="1">
    <location>
        <begin position="26"/>
        <end position="45"/>
    </location>
</feature>
<proteinExistence type="predicted"/>
<feature type="compositionally biased region" description="Polar residues" evidence="1">
    <location>
        <begin position="57"/>
        <end position="66"/>
    </location>
</feature>
<sequence>MIDTGASARRDPRSARLQARNRNKDNATPASLPHPSTTKISSNGNEKIKHGRIIKRQASSSSTRLTPEQRHEQQLSSANTRITAAEEQLAATTRRLLNKIRLKKQVQRTLDDNVKNSLEVIRKLKRTNSGLLSCLALATVASIWDRWGGADGVSHAASSLLVPAVTGVMERVLG</sequence>